<reference evidence="1" key="2">
    <citation type="submission" date="2022-01" db="EMBL/GenBank/DDBJ databases">
        <authorList>
            <person name="Yamashiro T."/>
            <person name="Shiraishi A."/>
            <person name="Satake H."/>
            <person name="Nakayama K."/>
        </authorList>
    </citation>
    <scope>NUCLEOTIDE SEQUENCE</scope>
</reference>
<proteinExistence type="predicted"/>
<dbReference type="EMBL" id="BQNB010011229">
    <property type="protein sequence ID" value="GJS87842.1"/>
    <property type="molecule type" value="Genomic_DNA"/>
</dbReference>
<dbReference type="Proteomes" id="UP001151760">
    <property type="component" value="Unassembled WGS sequence"/>
</dbReference>
<keyword evidence="2" id="KW-1185">Reference proteome</keyword>
<reference evidence="1" key="1">
    <citation type="journal article" date="2022" name="Int. J. Mol. Sci.">
        <title>Draft Genome of Tanacetum Coccineum: Genomic Comparison of Closely Related Tanacetum-Family Plants.</title>
        <authorList>
            <person name="Yamashiro T."/>
            <person name="Shiraishi A."/>
            <person name="Nakayama K."/>
            <person name="Satake H."/>
        </authorList>
    </citation>
    <scope>NUCLEOTIDE SEQUENCE</scope>
</reference>
<evidence type="ECO:0000313" key="1">
    <source>
        <dbReference type="EMBL" id="GJS87842.1"/>
    </source>
</evidence>
<organism evidence="1 2">
    <name type="scientific">Tanacetum coccineum</name>
    <dbReference type="NCBI Taxonomy" id="301880"/>
    <lineage>
        <taxon>Eukaryota</taxon>
        <taxon>Viridiplantae</taxon>
        <taxon>Streptophyta</taxon>
        <taxon>Embryophyta</taxon>
        <taxon>Tracheophyta</taxon>
        <taxon>Spermatophyta</taxon>
        <taxon>Magnoliopsida</taxon>
        <taxon>eudicotyledons</taxon>
        <taxon>Gunneridae</taxon>
        <taxon>Pentapetalae</taxon>
        <taxon>asterids</taxon>
        <taxon>campanulids</taxon>
        <taxon>Asterales</taxon>
        <taxon>Asteraceae</taxon>
        <taxon>Asteroideae</taxon>
        <taxon>Anthemideae</taxon>
        <taxon>Anthemidinae</taxon>
        <taxon>Tanacetum</taxon>
    </lineage>
</organism>
<name>A0ABQ4ZDD5_9ASTR</name>
<protein>
    <submittedName>
        <fullName evidence="1">Uncharacterized protein</fullName>
    </submittedName>
</protein>
<evidence type="ECO:0000313" key="2">
    <source>
        <dbReference type="Proteomes" id="UP001151760"/>
    </source>
</evidence>
<comment type="caution">
    <text evidence="1">The sequence shown here is derived from an EMBL/GenBank/DDBJ whole genome shotgun (WGS) entry which is preliminary data.</text>
</comment>
<sequence>MDVQCRQLAIWLWVADKELTEHVEFTYLKDKMKFWFTRARTEDQAFVVLMHDICLELKIKMHKTRRLIAELKALGEVGDAVTLLNHMRKIVGRESAKLAVLEQLSASTDVAMRLKDGYVTDME</sequence>
<accession>A0ABQ4ZDD5</accession>
<gene>
    <name evidence="1" type="ORF">Tco_0770478</name>
</gene>